<comment type="caution">
    <text evidence="2">The sequence shown here is derived from an EMBL/GenBank/DDBJ whole genome shotgun (WGS) entry which is preliminary data.</text>
</comment>
<sequence length="476" mass="49190">MSLHKSGQRPARSLVHRARRFSGSAIVALALGATLIVLPVSPAAAAPGPTGCPAAGAWVGAWSAPASDNTQNPPVDPSYDLIGPVDNSTVRSMVVPTRAGQVLRVHLSNAFGQAPLVVGAASVAKRTQGANVDVPVPLTFGGSPSVTVPVGGEVVSDPAPMPFQAFEALAVSTFLPDTVTSPTRHWVARQTSYQTAAGSGNQAFDTSGEMFTADKSGQSMTSRLFVTGMDVLAPDTGAIVALGDSLTDGYQPGLDPTKPGGESAQGLDENVRWPDYLARRVNDRGLPMTVVNAGISGNRVSFDPSVGGQRPADGPSALNRLGRDVLSVPNVRTVVFFEGINDLGQAPGVTFEQITQNYTSIITTLHQRGIRVLQGTITPAGGNTGPGNYGTDATNDLRNQINAWIRTDSPADGVVDFDKAVADPASPKQILPAYDSGDHLHFNAAGYQKLADTVALDQLANTCSSGSSGSSWGSAA</sequence>
<dbReference type="PANTHER" id="PTHR43784:SF2">
    <property type="entry name" value="GDSL-LIKE LIPASE_ACYLHYDROLASE, PUTATIVE (AFU_ORTHOLOGUE AFUA_2G00820)-RELATED"/>
    <property type="match status" value="1"/>
</dbReference>
<dbReference type="Gene3D" id="3.40.50.1110">
    <property type="entry name" value="SGNH hydrolase"/>
    <property type="match status" value="1"/>
</dbReference>
<dbReference type="InterPro" id="IPR053140">
    <property type="entry name" value="GDSL_Rv0518-like"/>
</dbReference>
<proteinExistence type="predicted"/>
<dbReference type="RefSeq" id="WP_301573992.1">
    <property type="nucleotide sequence ID" value="NZ_JAPWIE010000009.1"/>
</dbReference>
<dbReference type="InterPro" id="IPR036514">
    <property type="entry name" value="SGNH_hydro_sf"/>
</dbReference>
<evidence type="ECO:0000313" key="3">
    <source>
        <dbReference type="Proteomes" id="UP001067235"/>
    </source>
</evidence>
<name>A0ABT4N2M6_GORRU</name>
<accession>A0ABT4N2M6</accession>
<evidence type="ECO:0000313" key="2">
    <source>
        <dbReference type="EMBL" id="MCZ4553314.1"/>
    </source>
</evidence>
<evidence type="ECO:0000259" key="1">
    <source>
        <dbReference type="Pfam" id="PF13472"/>
    </source>
</evidence>
<dbReference type="PANTHER" id="PTHR43784">
    <property type="entry name" value="GDSL-LIKE LIPASE/ACYLHYDROLASE, PUTATIVE (AFU_ORTHOLOGUE AFUA_2G00820)-RELATED"/>
    <property type="match status" value="1"/>
</dbReference>
<feature type="domain" description="SGNH hydrolase-type esterase" evidence="1">
    <location>
        <begin position="241"/>
        <end position="448"/>
    </location>
</feature>
<gene>
    <name evidence="2" type="ORF">O4213_25240</name>
</gene>
<protein>
    <submittedName>
        <fullName evidence="2">GDSL-type esterase/lipase family protein</fullName>
    </submittedName>
</protein>
<dbReference type="InterPro" id="IPR013830">
    <property type="entry name" value="SGNH_hydro"/>
</dbReference>
<dbReference type="EMBL" id="JAPWIE010000009">
    <property type="protein sequence ID" value="MCZ4553314.1"/>
    <property type="molecule type" value="Genomic_DNA"/>
</dbReference>
<organism evidence="2 3">
    <name type="scientific">Gordonia rubripertincta</name>
    <name type="common">Rhodococcus corallinus</name>
    <dbReference type="NCBI Taxonomy" id="36822"/>
    <lineage>
        <taxon>Bacteria</taxon>
        <taxon>Bacillati</taxon>
        <taxon>Actinomycetota</taxon>
        <taxon>Actinomycetes</taxon>
        <taxon>Mycobacteriales</taxon>
        <taxon>Gordoniaceae</taxon>
        <taxon>Gordonia</taxon>
    </lineage>
</organism>
<dbReference type="SUPFAM" id="SSF52266">
    <property type="entry name" value="SGNH hydrolase"/>
    <property type="match status" value="1"/>
</dbReference>
<dbReference type="Pfam" id="PF13472">
    <property type="entry name" value="Lipase_GDSL_2"/>
    <property type="match status" value="1"/>
</dbReference>
<reference evidence="2" key="1">
    <citation type="submission" date="2022-12" db="EMBL/GenBank/DDBJ databases">
        <authorList>
            <person name="Krivoruchko A.V."/>
            <person name="Elkin A."/>
        </authorList>
    </citation>
    <scope>NUCLEOTIDE SEQUENCE</scope>
    <source>
        <strain evidence="2">IEGM 1388</strain>
    </source>
</reference>
<keyword evidence="3" id="KW-1185">Reference proteome</keyword>
<dbReference type="Proteomes" id="UP001067235">
    <property type="component" value="Unassembled WGS sequence"/>
</dbReference>